<sequence length="703" mass="79289">MQQPVCGLCRRMGCTCMFPLKRKTPELRKQAGKESQATHRKKLGKIKSLRDFWYLKTDSDVDRLINILETWLEKDDGLDQVLNMATEQDCTESSSREMNRPAVQPTSPNYAPSSETDSRPTHCSSESHSTIQLSGDDDDVVCLGHMDPLPVAYSLDILKNVADELVHIYFDKVQAWVPLFNRPKFYARYMNGVDGGLTTVEGYSLEDAFIFYSIFSLSARYSSSSFFGTTPPLGRGENFATCAIDLYDKSRRALEPATVPYLQGCILLAYYLYTSGPCPRSWTLTGVCVRMAYELELNNIDESEPDLLDAESWSQKEGLRRVWWLIWELDAFGSSISRRPYFIHSRKMKVHLPVSDKSWFANTPVRSAPLRAKPAVAWKSLCDCPNQSARAWFLVSNYLMTLPHDMAQDVDGVSERERQELENSITCFGLSLPHAFSLDTNSAFVDYGSFSDGNWIISTHLMLLAARSSLASLYATAAAKQQTGLANTTGVFRSTQRLQELSRIIHHWPPEYISLCHPFIACTLIPLPQDLSGYRQLESETQIEQDMITLVLSHYALVWGLGSIALRLQKLMQRLFWYGETLLDDDIELSKRYAVFFYAAKTQPSSSPLQSIIDQKSTLPAMENSVLSGSQFYCVDDQIAPLPLAQFPNESELMGAPLELATPVQTGHIHQELHEQISAPLAPPLEDNLPQESQFFTIFNSII</sequence>
<evidence type="ECO:0000313" key="8">
    <source>
        <dbReference type="EMBL" id="KAF2186233.1"/>
    </source>
</evidence>
<evidence type="ECO:0000313" key="9">
    <source>
        <dbReference type="Proteomes" id="UP000800200"/>
    </source>
</evidence>
<dbReference type="InterPro" id="IPR050815">
    <property type="entry name" value="TF_fung"/>
</dbReference>
<proteinExistence type="predicted"/>
<dbReference type="Pfam" id="PF04082">
    <property type="entry name" value="Fungal_trans"/>
    <property type="match status" value="1"/>
</dbReference>
<accession>A0A6A6E500</accession>
<keyword evidence="3" id="KW-0805">Transcription regulation</keyword>
<reference evidence="8" key="1">
    <citation type="journal article" date="2020" name="Stud. Mycol.">
        <title>101 Dothideomycetes genomes: a test case for predicting lifestyles and emergence of pathogens.</title>
        <authorList>
            <person name="Haridas S."/>
            <person name="Albert R."/>
            <person name="Binder M."/>
            <person name="Bloem J."/>
            <person name="Labutti K."/>
            <person name="Salamov A."/>
            <person name="Andreopoulos B."/>
            <person name="Baker S."/>
            <person name="Barry K."/>
            <person name="Bills G."/>
            <person name="Bluhm B."/>
            <person name="Cannon C."/>
            <person name="Castanera R."/>
            <person name="Culley D."/>
            <person name="Daum C."/>
            <person name="Ezra D."/>
            <person name="Gonzalez J."/>
            <person name="Henrissat B."/>
            <person name="Kuo A."/>
            <person name="Liang C."/>
            <person name="Lipzen A."/>
            <person name="Lutzoni F."/>
            <person name="Magnuson J."/>
            <person name="Mondo S."/>
            <person name="Nolan M."/>
            <person name="Ohm R."/>
            <person name="Pangilinan J."/>
            <person name="Park H.-J."/>
            <person name="Ramirez L."/>
            <person name="Alfaro M."/>
            <person name="Sun H."/>
            <person name="Tritt A."/>
            <person name="Yoshinaga Y."/>
            <person name="Zwiers L.-H."/>
            <person name="Turgeon B."/>
            <person name="Goodwin S."/>
            <person name="Spatafora J."/>
            <person name="Crous P."/>
            <person name="Grigoriev I."/>
        </authorList>
    </citation>
    <scope>NUCLEOTIDE SEQUENCE</scope>
    <source>
        <strain evidence="8">CBS 207.26</strain>
    </source>
</reference>
<feature type="region of interest" description="Disordered" evidence="6">
    <location>
        <begin position="87"/>
        <end position="132"/>
    </location>
</feature>
<evidence type="ECO:0000256" key="6">
    <source>
        <dbReference type="SAM" id="MobiDB-lite"/>
    </source>
</evidence>
<dbReference type="GO" id="GO:0008270">
    <property type="term" value="F:zinc ion binding"/>
    <property type="evidence" value="ECO:0007669"/>
    <property type="project" value="InterPro"/>
</dbReference>
<keyword evidence="2" id="KW-0479">Metal-binding</keyword>
<gene>
    <name evidence="8" type="ORF">K469DRAFT_687228</name>
</gene>
<feature type="compositionally biased region" description="Polar residues" evidence="6">
    <location>
        <begin position="104"/>
        <end position="132"/>
    </location>
</feature>
<evidence type="ECO:0000256" key="3">
    <source>
        <dbReference type="ARBA" id="ARBA00023015"/>
    </source>
</evidence>
<protein>
    <recommendedName>
        <fullName evidence="7">Xylanolytic transcriptional activator regulatory domain-containing protein</fullName>
    </recommendedName>
</protein>
<dbReference type="OrthoDB" id="3862662at2759"/>
<dbReference type="SMART" id="SM00906">
    <property type="entry name" value="Fungal_trans"/>
    <property type="match status" value="1"/>
</dbReference>
<dbReference type="CDD" id="cd12148">
    <property type="entry name" value="fungal_TF_MHR"/>
    <property type="match status" value="1"/>
</dbReference>
<organism evidence="8 9">
    <name type="scientific">Zopfia rhizophila CBS 207.26</name>
    <dbReference type="NCBI Taxonomy" id="1314779"/>
    <lineage>
        <taxon>Eukaryota</taxon>
        <taxon>Fungi</taxon>
        <taxon>Dikarya</taxon>
        <taxon>Ascomycota</taxon>
        <taxon>Pezizomycotina</taxon>
        <taxon>Dothideomycetes</taxon>
        <taxon>Dothideomycetes incertae sedis</taxon>
        <taxon>Zopfiaceae</taxon>
        <taxon>Zopfia</taxon>
    </lineage>
</organism>
<dbReference type="InterPro" id="IPR007219">
    <property type="entry name" value="XnlR_reg_dom"/>
</dbReference>
<dbReference type="EMBL" id="ML994630">
    <property type="protein sequence ID" value="KAF2186233.1"/>
    <property type="molecule type" value="Genomic_DNA"/>
</dbReference>
<dbReference type="GO" id="GO:0000981">
    <property type="term" value="F:DNA-binding transcription factor activity, RNA polymerase II-specific"/>
    <property type="evidence" value="ECO:0007669"/>
    <property type="project" value="InterPro"/>
</dbReference>
<keyword evidence="9" id="KW-1185">Reference proteome</keyword>
<dbReference type="GO" id="GO:0005634">
    <property type="term" value="C:nucleus"/>
    <property type="evidence" value="ECO:0007669"/>
    <property type="project" value="UniProtKB-SubCell"/>
</dbReference>
<keyword evidence="5" id="KW-0539">Nucleus</keyword>
<comment type="subcellular location">
    <subcellularLocation>
        <location evidence="1">Nucleus</location>
    </subcellularLocation>
</comment>
<evidence type="ECO:0000256" key="5">
    <source>
        <dbReference type="ARBA" id="ARBA00023242"/>
    </source>
</evidence>
<evidence type="ECO:0000256" key="1">
    <source>
        <dbReference type="ARBA" id="ARBA00004123"/>
    </source>
</evidence>
<name>A0A6A6E500_9PEZI</name>
<dbReference type="Proteomes" id="UP000800200">
    <property type="component" value="Unassembled WGS sequence"/>
</dbReference>
<evidence type="ECO:0000256" key="2">
    <source>
        <dbReference type="ARBA" id="ARBA00022723"/>
    </source>
</evidence>
<evidence type="ECO:0000256" key="4">
    <source>
        <dbReference type="ARBA" id="ARBA00023163"/>
    </source>
</evidence>
<dbReference type="PANTHER" id="PTHR47338">
    <property type="entry name" value="ZN(II)2CYS6 TRANSCRIPTION FACTOR (EUROFUNG)-RELATED"/>
    <property type="match status" value="1"/>
</dbReference>
<dbReference type="GO" id="GO:0003677">
    <property type="term" value="F:DNA binding"/>
    <property type="evidence" value="ECO:0007669"/>
    <property type="project" value="InterPro"/>
</dbReference>
<keyword evidence="4" id="KW-0804">Transcription</keyword>
<feature type="domain" description="Xylanolytic transcriptional activator regulatory" evidence="7">
    <location>
        <begin position="281"/>
        <end position="359"/>
    </location>
</feature>
<evidence type="ECO:0000259" key="7">
    <source>
        <dbReference type="SMART" id="SM00906"/>
    </source>
</evidence>
<dbReference type="PANTHER" id="PTHR47338:SF5">
    <property type="entry name" value="ZN(II)2CYS6 TRANSCRIPTION FACTOR (EUROFUNG)"/>
    <property type="match status" value="1"/>
</dbReference>
<dbReference type="AlphaFoldDB" id="A0A6A6E500"/>
<dbReference type="GO" id="GO:0006351">
    <property type="term" value="P:DNA-templated transcription"/>
    <property type="evidence" value="ECO:0007669"/>
    <property type="project" value="InterPro"/>
</dbReference>